<gene>
    <name evidence="1" type="ORF">Vbra_5311</name>
</gene>
<dbReference type="InParanoid" id="A0A0G4EQQ3"/>
<dbReference type="Proteomes" id="UP000041254">
    <property type="component" value="Unassembled WGS sequence"/>
</dbReference>
<evidence type="ECO:0000313" key="1">
    <source>
        <dbReference type="EMBL" id="CEL99765.1"/>
    </source>
</evidence>
<dbReference type="PhylomeDB" id="A0A0G4EQQ3"/>
<dbReference type="AlphaFoldDB" id="A0A0G4EQQ3"/>
<name>A0A0G4EQQ3_VITBC</name>
<organism evidence="1 2">
    <name type="scientific">Vitrella brassicaformis (strain CCMP3155)</name>
    <dbReference type="NCBI Taxonomy" id="1169540"/>
    <lineage>
        <taxon>Eukaryota</taxon>
        <taxon>Sar</taxon>
        <taxon>Alveolata</taxon>
        <taxon>Colpodellida</taxon>
        <taxon>Vitrellaceae</taxon>
        <taxon>Vitrella</taxon>
    </lineage>
</organism>
<reference evidence="1 2" key="1">
    <citation type="submission" date="2014-11" db="EMBL/GenBank/DDBJ databases">
        <authorList>
            <person name="Zhu J."/>
            <person name="Qi W."/>
            <person name="Song R."/>
        </authorList>
    </citation>
    <scope>NUCLEOTIDE SEQUENCE [LARGE SCALE GENOMIC DNA]</scope>
</reference>
<keyword evidence="2" id="KW-1185">Reference proteome</keyword>
<evidence type="ECO:0000313" key="2">
    <source>
        <dbReference type="Proteomes" id="UP000041254"/>
    </source>
</evidence>
<dbReference type="VEuPathDB" id="CryptoDB:Vbra_5311"/>
<proteinExistence type="predicted"/>
<protein>
    <submittedName>
        <fullName evidence="1">Uncharacterized protein</fullName>
    </submittedName>
</protein>
<accession>A0A0G4EQQ3</accession>
<dbReference type="EMBL" id="CDMY01000288">
    <property type="protein sequence ID" value="CEL99765.1"/>
    <property type="molecule type" value="Genomic_DNA"/>
</dbReference>
<sequence>MTLADILQVLKTPVLALLPIDSIATLRTVARQDYRTGIAPETELRQIIDAFNQDEDSNTLGFGVQLPANITYVAYCLLRDRQRQRSLQRWSGYLAMLHRTGDIDALPLTITDDDIDAMDGGLKLQLRTTEMSLLAARQYELIQTKCGPFVRRITVSDDQRLVTSFIPSAPASLLPTILPLDDLPGSLTTCYGGDVNARDPSCLLSTRILLYFDFDSYRGAATVVDGVVALLAREAGGCLDAGALRGFLDGAGDDTSTIVWGYPLRLNDRTSAGAIAKLYCRRHPHGHPELQANMRTAKIDCTLALTNVFRPSEWRHAGLERAADAPKLSRCGGLGVPLSYLPAFIRTSLNGNGDKTVVDGDVLAFIEALDGWLTAGEERSRLRRFYIHYNAEAIAGL</sequence>